<proteinExistence type="predicted"/>
<reference evidence="1 2" key="1">
    <citation type="submission" date="2019-05" db="EMBL/GenBank/DDBJ databases">
        <title>Mikania micrantha, genome provides insights into the molecular mechanism of rapid growth.</title>
        <authorList>
            <person name="Liu B."/>
        </authorList>
    </citation>
    <scope>NUCLEOTIDE SEQUENCE [LARGE SCALE GENOMIC DNA]</scope>
    <source>
        <strain evidence="1">NLD-2019</strain>
        <tissue evidence="1">Leaf</tissue>
    </source>
</reference>
<gene>
    <name evidence="1" type="ORF">E3N88_01408</name>
</gene>
<dbReference type="EMBL" id="SZYD01000001">
    <property type="protein sequence ID" value="KAD7478272.1"/>
    <property type="molecule type" value="Genomic_DNA"/>
</dbReference>
<keyword evidence="2" id="KW-1185">Reference proteome</keyword>
<name>A0A5N6Q145_9ASTR</name>
<sequence length="73" mass="7973">MLGELTELIGNLPGGSASDRRDLIRCTLYVIGVLTIIIGTKMRVSEFGVELLQAVVSDSVDNADDSLHWEGRR</sequence>
<protein>
    <submittedName>
        <fullName evidence="1">Uncharacterized protein</fullName>
    </submittedName>
</protein>
<dbReference type="AlphaFoldDB" id="A0A5N6Q145"/>
<evidence type="ECO:0000313" key="2">
    <source>
        <dbReference type="Proteomes" id="UP000326396"/>
    </source>
</evidence>
<organism evidence="1 2">
    <name type="scientific">Mikania micrantha</name>
    <name type="common">bitter vine</name>
    <dbReference type="NCBI Taxonomy" id="192012"/>
    <lineage>
        <taxon>Eukaryota</taxon>
        <taxon>Viridiplantae</taxon>
        <taxon>Streptophyta</taxon>
        <taxon>Embryophyta</taxon>
        <taxon>Tracheophyta</taxon>
        <taxon>Spermatophyta</taxon>
        <taxon>Magnoliopsida</taxon>
        <taxon>eudicotyledons</taxon>
        <taxon>Gunneridae</taxon>
        <taxon>Pentapetalae</taxon>
        <taxon>asterids</taxon>
        <taxon>campanulids</taxon>
        <taxon>Asterales</taxon>
        <taxon>Asteraceae</taxon>
        <taxon>Asteroideae</taxon>
        <taxon>Heliantheae alliance</taxon>
        <taxon>Eupatorieae</taxon>
        <taxon>Mikania</taxon>
    </lineage>
</organism>
<accession>A0A5N6Q145</accession>
<dbReference type="Proteomes" id="UP000326396">
    <property type="component" value="Linkage Group LG1"/>
</dbReference>
<comment type="caution">
    <text evidence="1">The sequence shown here is derived from an EMBL/GenBank/DDBJ whole genome shotgun (WGS) entry which is preliminary data.</text>
</comment>
<evidence type="ECO:0000313" key="1">
    <source>
        <dbReference type="EMBL" id="KAD7478272.1"/>
    </source>
</evidence>